<evidence type="ECO:0000259" key="3">
    <source>
        <dbReference type="Pfam" id="PF17168"/>
    </source>
</evidence>
<dbReference type="OrthoDB" id="3918848at2759"/>
<dbReference type="Pfam" id="PF17168">
    <property type="entry name" value="DUF5127"/>
    <property type="match status" value="1"/>
</dbReference>
<evidence type="ECO:0000256" key="1">
    <source>
        <dbReference type="SAM" id="SignalP"/>
    </source>
</evidence>
<dbReference type="AlphaFoldDB" id="A0A0H2S0D9"/>
<dbReference type="InterPro" id="IPR052743">
    <property type="entry name" value="Glutaminase_GtaA"/>
</dbReference>
<accession>A0A0H2S0D9</accession>
<dbReference type="EMBL" id="KQ086026">
    <property type="protein sequence ID" value="KLO10456.1"/>
    <property type="molecule type" value="Genomic_DNA"/>
</dbReference>
<evidence type="ECO:0000313" key="4">
    <source>
        <dbReference type="EMBL" id="KLO10456.1"/>
    </source>
</evidence>
<keyword evidence="1" id="KW-0732">Signal</keyword>
<dbReference type="PANTHER" id="PTHR31987">
    <property type="entry name" value="GLUTAMINASE A-RELATED"/>
    <property type="match status" value="1"/>
</dbReference>
<dbReference type="InterPro" id="IPR032514">
    <property type="entry name" value="GtaA_central"/>
</dbReference>
<dbReference type="Pfam" id="PF16335">
    <property type="entry name" value="GtaA_6_Hairpin"/>
    <property type="match status" value="1"/>
</dbReference>
<organism evidence="4 5">
    <name type="scientific">Schizopora paradoxa</name>
    <dbReference type="NCBI Taxonomy" id="27342"/>
    <lineage>
        <taxon>Eukaryota</taxon>
        <taxon>Fungi</taxon>
        <taxon>Dikarya</taxon>
        <taxon>Basidiomycota</taxon>
        <taxon>Agaricomycotina</taxon>
        <taxon>Agaricomycetes</taxon>
        <taxon>Hymenochaetales</taxon>
        <taxon>Schizoporaceae</taxon>
        <taxon>Schizopora</taxon>
    </lineage>
</organism>
<keyword evidence="5" id="KW-1185">Reference proteome</keyword>
<protein>
    <submittedName>
        <fullName evidence="4">DUF1793-domain-containing protein</fullName>
    </submittedName>
</protein>
<evidence type="ECO:0000313" key="5">
    <source>
        <dbReference type="Proteomes" id="UP000053477"/>
    </source>
</evidence>
<evidence type="ECO:0000259" key="2">
    <source>
        <dbReference type="Pfam" id="PF16335"/>
    </source>
</evidence>
<dbReference type="STRING" id="27342.A0A0H2S0D9"/>
<feature type="signal peptide" evidence="1">
    <location>
        <begin position="1"/>
        <end position="24"/>
    </location>
</feature>
<dbReference type="PANTHER" id="PTHR31987:SF1">
    <property type="entry name" value="GLUTAMINASE A"/>
    <property type="match status" value="1"/>
</dbReference>
<sequence length="690" mass="75240">MWLYFSHTPLILLASVSFSRRASAQQLQAHAWPLAVKSPYLSTWYEVGPAPVPLNSTWPGFWNPNTNTGWYCSVQVDGVPYRLMGGDTTPVSNTSMSFSVQITPTRTIMEVQTGPVNTTMTFLSPITATDLTRQSLPFSYFFITASSLDDLPHEVKVYSDITAEWITGNTNIFANATQDIENGSLILQASLQFPQLFTEINDHAQDSTSVYAMKNGSGINYQIGAADVVREAATNSSGLQNSIDKTINAHLINNPLDAWGISADLGSVTTTTSPAVWAIGIMRDPAIQFTMLSSEVQLRSSYYRMNFSTVDDATTFFLKDFENALNTSTQFDLQIANDAANISPQYYDLVSIISRQAMSALEITVSKDVNGNFNSSDVMAFLKNMGNIGDGGVNAVDVLYSAFPMYLYLNPDIGGYLLKPLLISQDSPQYTQSYAAQGLGSNFPTPVVANTSHNFGIEQSGNMIIMILAHLQASADNTIIDQHYLLIKSWADYLVQNSLKPNSQQTSSSDGILSLNQTNLSLKGIIGIGAMAKISHFMGMESDASNYQSVAESYIGQWQNLSLSLNQTRLLTTFQAEGSAGLIYNMYADKLLQTDLIPQSVYEIQTAYYTSQLASSKFGIPLDSSAPDLTRADWILFAGAASGDATLQRSFISLVHSYAFFPSWNTALSPIYDPTTGIGPVGQGINRCAS</sequence>
<dbReference type="InterPro" id="IPR033433">
    <property type="entry name" value="GtaA_N"/>
</dbReference>
<name>A0A0H2S0D9_9AGAM</name>
<feature type="domain" description="Glutaminase A N-terminal" evidence="3">
    <location>
        <begin position="105"/>
        <end position="338"/>
    </location>
</feature>
<feature type="domain" description="Glutaminase A central" evidence="2">
    <location>
        <begin position="343"/>
        <end position="677"/>
    </location>
</feature>
<dbReference type="InParanoid" id="A0A0H2S0D9"/>
<feature type="chain" id="PRO_5005202115" evidence="1">
    <location>
        <begin position="25"/>
        <end position="690"/>
    </location>
</feature>
<reference evidence="4 5" key="1">
    <citation type="submission" date="2015-04" db="EMBL/GenBank/DDBJ databases">
        <title>Complete genome sequence of Schizopora paradoxa KUC8140, a cosmopolitan wood degrader in East Asia.</title>
        <authorList>
            <consortium name="DOE Joint Genome Institute"/>
            <person name="Min B."/>
            <person name="Park H."/>
            <person name="Jang Y."/>
            <person name="Kim J.-J."/>
            <person name="Kim K.H."/>
            <person name="Pangilinan J."/>
            <person name="Lipzen A."/>
            <person name="Riley R."/>
            <person name="Grigoriev I.V."/>
            <person name="Spatafora J.W."/>
            <person name="Choi I.-G."/>
        </authorList>
    </citation>
    <scope>NUCLEOTIDE SEQUENCE [LARGE SCALE GENOMIC DNA]</scope>
    <source>
        <strain evidence="4 5">KUC8140</strain>
    </source>
</reference>
<proteinExistence type="predicted"/>
<gene>
    <name evidence="4" type="ORF">SCHPADRAFT_832488</name>
</gene>
<dbReference type="Proteomes" id="UP000053477">
    <property type="component" value="Unassembled WGS sequence"/>
</dbReference>